<evidence type="ECO:0000256" key="2">
    <source>
        <dbReference type="SAM" id="SignalP"/>
    </source>
</evidence>
<dbReference type="PANTHER" id="PTHR37423:SF2">
    <property type="entry name" value="MEMBRANE-BOUND LYTIC MUREIN TRANSGLYCOSYLASE C"/>
    <property type="match status" value="1"/>
</dbReference>
<feature type="chain" id="PRO_5025024092" evidence="2">
    <location>
        <begin position="43"/>
        <end position="274"/>
    </location>
</feature>
<reference evidence="4 5" key="1">
    <citation type="submission" date="2019-08" db="EMBL/GenBank/DDBJ databases">
        <authorList>
            <person name="Herpell B J."/>
        </authorList>
    </citation>
    <scope>NUCLEOTIDE SEQUENCE [LARGE SCALE GENOMIC DNA]</scope>
    <source>
        <strain evidence="5">Msb3</strain>
    </source>
</reference>
<gene>
    <name evidence="4" type="ORF">PDMSB3_0127</name>
</gene>
<name>A0A5Q4ZRH5_9BURK</name>
<dbReference type="AlphaFoldDB" id="A0A5Q4ZRH5"/>
<dbReference type="InterPro" id="IPR023346">
    <property type="entry name" value="Lysozyme-like_dom_sf"/>
</dbReference>
<evidence type="ECO:0000313" key="4">
    <source>
        <dbReference type="EMBL" id="VVD31430.1"/>
    </source>
</evidence>
<accession>A0A5Q4ZRH5</accession>
<evidence type="ECO:0000313" key="5">
    <source>
        <dbReference type="Proteomes" id="UP000325811"/>
    </source>
</evidence>
<dbReference type="SUPFAM" id="SSF53955">
    <property type="entry name" value="Lysozyme-like"/>
    <property type="match status" value="1"/>
</dbReference>
<dbReference type="Proteomes" id="UP000325811">
    <property type="component" value="Chromosome II"/>
</dbReference>
<keyword evidence="5" id="KW-1185">Reference proteome</keyword>
<dbReference type="CDD" id="cd00254">
    <property type="entry name" value="LT-like"/>
    <property type="match status" value="1"/>
</dbReference>
<keyword evidence="2" id="KW-0732">Signal</keyword>
<dbReference type="KEGG" id="pdio:PDMSB3_0127.1"/>
<dbReference type="EMBL" id="LR699554">
    <property type="protein sequence ID" value="VVD31430.1"/>
    <property type="molecule type" value="Genomic_DNA"/>
</dbReference>
<dbReference type="Gene3D" id="1.10.530.10">
    <property type="match status" value="1"/>
</dbReference>
<evidence type="ECO:0000259" key="3">
    <source>
        <dbReference type="Pfam" id="PF01464"/>
    </source>
</evidence>
<dbReference type="InterPro" id="IPR008258">
    <property type="entry name" value="Transglycosylase_SLT_dom_1"/>
</dbReference>
<proteinExistence type="inferred from homology"/>
<dbReference type="PANTHER" id="PTHR37423">
    <property type="entry name" value="SOLUBLE LYTIC MUREIN TRANSGLYCOSYLASE-RELATED"/>
    <property type="match status" value="1"/>
</dbReference>
<organism evidence="4 5">
    <name type="scientific">Paraburkholderia dioscoreae</name>
    <dbReference type="NCBI Taxonomy" id="2604047"/>
    <lineage>
        <taxon>Bacteria</taxon>
        <taxon>Pseudomonadati</taxon>
        <taxon>Pseudomonadota</taxon>
        <taxon>Betaproteobacteria</taxon>
        <taxon>Burkholderiales</taxon>
        <taxon>Burkholderiaceae</taxon>
        <taxon>Paraburkholderia</taxon>
    </lineage>
</organism>
<protein>
    <submittedName>
        <fullName evidence="4">Soluble lytic murein transglycosylase-like protein</fullName>
    </submittedName>
</protein>
<evidence type="ECO:0000256" key="1">
    <source>
        <dbReference type="ARBA" id="ARBA00007734"/>
    </source>
</evidence>
<sequence length="274" mass="28623">MLHRVKDKVSVPRSAAAKRCRRTLLRGVLSAAIACVPLGARAVDVASARERHSSGVVMMIGGMTSDGDTGMLPARAVSVAPLAAAGDAGRQSVVIQPGSPALNGAIRQTSALVALRVRALSPIIDEAARVVNVDSALLMAVIDVESGGDPQAVSPKGATGLMQLMPGTGARHGASNLFDPRQNIAAGARYLKELMRQFGELPLALAAYNAGEGAVQKYGGRIPPYAETMSYVPKVIARYRWYQDASFSADTVSVQTVPHDVRGRFLLIGPGGTN</sequence>
<dbReference type="PROSITE" id="PS00922">
    <property type="entry name" value="TRANSGLYCOSYLASE"/>
    <property type="match status" value="1"/>
</dbReference>
<dbReference type="InterPro" id="IPR000189">
    <property type="entry name" value="Transglyc_AS"/>
</dbReference>
<feature type="signal peptide" evidence="2">
    <location>
        <begin position="1"/>
        <end position="42"/>
    </location>
</feature>
<feature type="domain" description="Transglycosylase SLT" evidence="3">
    <location>
        <begin position="124"/>
        <end position="219"/>
    </location>
</feature>
<dbReference type="GO" id="GO:0000270">
    <property type="term" value="P:peptidoglycan metabolic process"/>
    <property type="evidence" value="ECO:0007669"/>
    <property type="project" value="InterPro"/>
</dbReference>
<comment type="similarity">
    <text evidence="1">Belongs to the transglycosylase Slt family.</text>
</comment>
<dbReference type="GO" id="GO:0008933">
    <property type="term" value="F:peptidoglycan lytic transglycosylase activity"/>
    <property type="evidence" value="ECO:0007669"/>
    <property type="project" value="InterPro"/>
</dbReference>
<dbReference type="Pfam" id="PF01464">
    <property type="entry name" value="SLT"/>
    <property type="match status" value="1"/>
</dbReference>
<dbReference type="GO" id="GO:0016020">
    <property type="term" value="C:membrane"/>
    <property type="evidence" value="ECO:0007669"/>
    <property type="project" value="InterPro"/>
</dbReference>